<accession>A0A2R8ACF5</accession>
<evidence type="ECO:0000256" key="2">
    <source>
        <dbReference type="HAMAP-Rule" id="MF_01940"/>
    </source>
</evidence>
<dbReference type="Proteomes" id="UP000244932">
    <property type="component" value="Unassembled WGS sequence"/>
</dbReference>
<evidence type="ECO:0000313" key="4">
    <source>
        <dbReference type="Proteomes" id="UP000244932"/>
    </source>
</evidence>
<dbReference type="AlphaFoldDB" id="A0A2R8ACF5"/>
<dbReference type="InterPro" id="IPR009097">
    <property type="entry name" value="Cyclic_Pdiesterase"/>
</dbReference>
<keyword evidence="1 2" id="KW-0378">Hydrolase</keyword>
<organism evidence="3 4">
    <name type="scientific">Pontivivens insulae</name>
    <dbReference type="NCBI Taxonomy" id="1639689"/>
    <lineage>
        <taxon>Bacteria</taxon>
        <taxon>Pseudomonadati</taxon>
        <taxon>Pseudomonadota</taxon>
        <taxon>Alphaproteobacteria</taxon>
        <taxon>Rhodobacterales</taxon>
        <taxon>Paracoccaceae</taxon>
        <taxon>Pontivivens</taxon>
    </lineage>
</organism>
<feature type="short sequence motif" description="HXTX 1" evidence="2">
    <location>
        <begin position="36"/>
        <end position="39"/>
    </location>
</feature>
<dbReference type="NCBIfam" id="TIGR02258">
    <property type="entry name" value="2_5_ligase"/>
    <property type="match status" value="1"/>
</dbReference>
<gene>
    <name evidence="3" type="primary">ytlP</name>
    <name evidence="3" type="ORF">POI8812_02082</name>
</gene>
<reference evidence="3 4" key="1">
    <citation type="submission" date="2018-03" db="EMBL/GenBank/DDBJ databases">
        <authorList>
            <person name="Keele B.F."/>
        </authorList>
    </citation>
    <scope>NUCLEOTIDE SEQUENCE [LARGE SCALE GENOMIC DNA]</scope>
    <source>
        <strain evidence="3 4">CeCT 8812</strain>
    </source>
</reference>
<name>A0A2R8ACF5_9RHOB</name>
<dbReference type="Pfam" id="PF13563">
    <property type="entry name" value="2_5_RNA_ligase2"/>
    <property type="match status" value="1"/>
</dbReference>
<dbReference type="Gene3D" id="3.90.1140.10">
    <property type="entry name" value="Cyclic phosphodiesterase"/>
    <property type="match status" value="1"/>
</dbReference>
<dbReference type="PANTHER" id="PTHR35561:SF1">
    <property type="entry name" value="RNA 2',3'-CYCLIC PHOSPHODIESTERASE"/>
    <property type="match status" value="1"/>
</dbReference>
<feature type="active site" description="Proton donor" evidence="2">
    <location>
        <position position="36"/>
    </location>
</feature>
<comment type="similarity">
    <text evidence="2">Belongs to the 2H phosphoesterase superfamily. ThpR family.</text>
</comment>
<dbReference type="GO" id="GO:0008664">
    <property type="term" value="F:RNA 2',3'-cyclic 3'-phosphodiesterase activity"/>
    <property type="evidence" value="ECO:0007669"/>
    <property type="project" value="UniProtKB-EC"/>
</dbReference>
<protein>
    <recommendedName>
        <fullName evidence="2">RNA 2',3'-cyclic phosphodiesterase</fullName>
        <shortName evidence="2">RNA 2',3'-CPDase</shortName>
        <ecNumber evidence="2">3.1.4.58</ecNumber>
    </recommendedName>
</protein>
<dbReference type="RefSeq" id="WP_108782435.1">
    <property type="nucleotide sequence ID" value="NZ_OMKW01000002.1"/>
</dbReference>
<evidence type="ECO:0000256" key="1">
    <source>
        <dbReference type="ARBA" id="ARBA00022801"/>
    </source>
</evidence>
<dbReference type="HAMAP" id="MF_01940">
    <property type="entry name" value="RNA_CPDase"/>
    <property type="match status" value="1"/>
</dbReference>
<dbReference type="EC" id="3.1.4.58" evidence="2"/>
<dbReference type="EMBL" id="OMKW01000002">
    <property type="protein sequence ID" value="SPF29765.1"/>
    <property type="molecule type" value="Genomic_DNA"/>
</dbReference>
<dbReference type="PANTHER" id="PTHR35561">
    <property type="entry name" value="RNA 2',3'-CYCLIC PHOSPHODIESTERASE"/>
    <property type="match status" value="1"/>
</dbReference>
<proteinExistence type="inferred from homology"/>
<dbReference type="OrthoDB" id="9793819at2"/>
<comment type="catalytic activity">
    <reaction evidence="2">
        <text>a 3'-end 2',3'-cyclophospho-ribonucleotide-RNA + H2O = a 3'-end 2'-phospho-ribonucleotide-RNA + H(+)</text>
        <dbReference type="Rhea" id="RHEA:11828"/>
        <dbReference type="Rhea" id="RHEA-COMP:10464"/>
        <dbReference type="Rhea" id="RHEA-COMP:17353"/>
        <dbReference type="ChEBI" id="CHEBI:15377"/>
        <dbReference type="ChEBI" id="CHEBI:15378"/>
        <dbReference type="ChEBI" id="CHEBI:83064"/>
        <dbReference type="ChEBI" id="CHEBI:173113"/>
        <dbReference type="EC" id="3.1.4.58"/>
    </reaction>
</comment>
<dbReference type="SUPFAM" id="SSF55144">
    <property type="entry name" value="LigT-like"/>
    <property type="match status" value="1"/>
</dbReference>
<keyword evidence="4" id="KW-1185">Reference proteome</keyword>
<comment type="function">
    <text evidence="2">Hydrolyzes RNA 2',3'-cyclic phosphodiester to an RNA 2'-phosphomonoester.</text>
</comment>
<dbReference type="InterPro" id="IPR004175">
    <property type="entry name" value="RNA_CPDase"/>
</dbReference>
<sequence>MRLFVAVPVDGPAREAVANVGAGFRCGRIVPPAQYHITLAFLGDAVGQAQAEECAALLGCIEDDPFSWKVAGLGQFGSSKPRNLHANVEASGLDRLHRSVVKAADGAGLRLERRRFVPHITLSRLRAPLDVRDAAWFAQNVDVQLGPFWADRFELIESRLSPDGPDYRTLVSYPLGPDWDDLDD</sequence>
<feature type="short sequence motif" description="HXTX 2" evidence="2">
    <location>
        <begin position="119"/>
        <end position="122"/>
    </location>
</feature>
<dbReference type="GO" id="GO:0004113">
    <property type="term" value="F:2',3'-cyclic-nucleotide 3'-phosphodiesterase activity"/>
    <property type="evidence" value="ECO:0007669"/>
    <property type="project" value="InterPro"/>
</dbReference>
<feature type="active site" description="Proton acceptor" evidence="2">
    <location>
        <position position="119"/>
    </location>
</feature>
<evidence type="ECO:0000313" key="3">
    <source>
        <dbReference type="EMBL" id="SPF29765.1"/>
    </source>
</evidence>